<name>A0A0A8XYV2_ARUDO</name>
<feature type="region of interest" description="Disordered" evidence="1">
    <location>
        <begin position="1"/>
        <end position="21"/>
    </location>
</feature>
<protein>
    <submittedName>
        <fullName evidence="2">Uncharacterized protein</fullName>
    </submittedName>
</protein>
<evidence type="ECO:0000313" key="2">
    <source>
        <dbReference type="EMBL" id="JAD19134.1"/>
    </source>
</evidence>
<reference evidence="2" key="2">
    <citation type="journal article" date="2015" name="Data Brief">
        <title>Shoot transcriptome of the giant reed, Arundo donax.</title>
        <authorList>
            <person name="Barrero R.A."/>
            <person name="Guerrero F.D."/>
            <person name="Moolhuijzen P."/>
            <person name="Goolsby J.A."/>
            <person name="Tidwell J."/>
            <person name="Bellgard S.E."/>
            <person name="Bellgard M.I."/>
        </authorList>
    </citation>
    <scope>NUCLEOTIDE SEQUENCE</scope>
    <source>
        <tissue evidence="2">Shoot tissue taken approximately 20 cm above the soil surface</tissue>
    </source>
</reference>
<evidence type="ECO:0000256" key="1">
    <source>
        <dbReference type="SAM" id="MobiDB-lite"/>
    </source>
</evidence>
<sequence length="94" mass="10372">MNWSSGQTCSSSSERRTGQVDRPAALAAKDCMVLDGMVSRCYPNELVGSVFGSDGPSITWRRKPNGLYMDSLLKPKVQHIYSETCAEYVGTMFL</sequence>
<feature type="compositionally biased region" description="Polar residues" evidence="1">
    <location>
        <begin position="1"/>
        <end position="12"/>
    </location>
</feature>
<dbReference type="AlphaFoldDB" id="A0A0A8XYV2"/>
<accession>A0A0A8XYV2</accession>
<proteinExistence type="predicted"/>
<organism evidence="2">
    <name type="scientific">Arundo donax</name>
    <name type="common">Giant reed</name>
    <name type="synonym">Donax arundinaceus</name>
    <dbReference type="NCBI Taxonomy" id="35708"/>
    <lineage>
        <taxon>Eukaryota</taxon>
        <taxon>Viridiplantae</taxon>
        <taxon>Streptophyta</taxon>
        <taxon>Embryophyta</taxon>
        <taxon>Tracheophyta</taxon>
        <taxon>Spermatophyta</taxon>
        <taxon>Magnoliopsida</taxon>
        <taxon>Liliopsida</taxon>
        <taxon>Poales</taxon>
        <taxon>Poaceae</taxon>
        <taxon>PACMAD clade</taxon>
        <taxon>Arundinoideae</taxon>
        <taxon>Arundineae</taxon>
        <taxon>Arundo</taxon>
    </lineage>
</organism>
<dbReference type="EMBL" id="GBRH01278761">
    <property type="protein sequence ID" value="JAD19134.1"/>
    <property type="molecule type" value="Transcribed_RNA"/>
</dbReference>
<reference evidence="2" key="1">
    <citation type="submission" date="2014-09" db="EMBL/GenBank/DDBJ databases">
        <authorList>
            <person name="Magalhaes I.L.F."/>
            <person name="Oliveira U."/>
            <person name="Santos F.R."/>
            <person name="Vidigal T.H.D.A."/>
            <person name="Brescovit A.D."/>
            <person name="Santos A.J."/>
        </authorList>
    </citation>
    <scope>NUCLEOTIDE SEQUENCE</scope>
    <source>
        <tissue evidence="2">Shoot tissue taken approximately 20 cm above the soil surface</tissue>
    </source>
</reference>